<gene>
    <name evidence="1" type="ORF">AYL44_01885</name>
</gene>
<evidence type="ECO:0000313" key="1">
    <source>
        <dbReference type="EMBL" id="OAH51057.1"/>
    </source>
</evidence>
<dbReference type="RefSeq" id="WP_064001568.1">
    <property type="nucleotide sequence ID" value="NZ_LSTV01000001.1"/>
</dbReference>
<dbReference type="AlphaFoldDB" id="A0A177KDB7"/>
<dbReference type="EMBL" id="LSTV01000001">
    <property type="protein sequence ID" value="OAH51057.1"/>
    <property type="molecule type" value="Genomic_DNA"/>
</dbReference>
<name>A0A177KDB7_9MICO</name>
<dbReference type="Proteomes" id="UP000076998">
    <property type="component" value="Unassembled WGS sequence"/>
</dbReference>
<proteinExistence type="predicted"/>
<comment type="caution">
    <text evidence="1">The sequence shown here is derived from an EMBL/GenBank/DDBJ whole genome shotgun (WGS) entry which is preliminary data.</text>
</comment>
<dbReference type="InterPro" id="IPR045941">
    <property type="entry name" value="DUF6361"/>
</dbReference>
<dbReference type="OrthoDB" id="1825624at2"/>
<accession>A0A177KDB7</accession>
<organism evidence="1 2">
    <name type="scientific">Microbacterium oleivorans</name>
    <dbReference type="NCBI Taxonomy" id="273677"/>
    <lineage>
        <taxon>Bacteria</taxon>
        <taxon>Bacillati</taxon>
        <taxon>Actinomycetota</taxon>
        <taxon>Actinomycetes</taxon>
        <taxon>Micrococcales</taxon>
        <taxon>Microbacteriaceae</taxon>
        <taxon>Microbacterium</taxon>
    </lineage>
</organism>
<protein>
    <submittedName>
        <fullName evidence="1">Uncharacterized protein</fullName>
    </submittedName>
</protein>
<dbReference type="Pfam" id="PF19888">
    <property type="entry name" value="DUF6361"/>
    <property type="match status" value="1"/>
</dbReference>
<evidence type="ECO:0000313" key="2">
    <source>
        <dbReference type="Proteomes" id="UP000076998"/>
    </source>
</evidence>
<sequence length="405" mass="45019">MASLIAWLDASSEEQRRMRDIIRLFSERESRDELGLGQIRDTIADSLFPGTSTLLTRARYLLFVPWAYQKASRRPNPAADADRYERDIIHAVKDSGDYAGLLGMQAGEALKNLPSAIYWSMLRHYRVLTDASLSRDDALRLDGMSTSGDDFGDTSDSRFHAWSTTLPSAPEGFPKSIPDGFALRPDEAAWLRDRILDEAAGSLFAHLAVERPTGESPAPWADAAALAVDGEAHEMLADARAFSALMHGAQLLYNLLLAEEYRDAGYDRLSDPSEGFRERLTQWSDGLPSMVDLTTWNLDALLARVELTRGSPINLNSRRFVRGWRDLLVEQGIEVLVDSAAARAFMTRRERQHKGAQARLGNRARLATWGGSSGAGALVYRWPQVRGILLDIHDGLERTSEMTDA</sequence>
<reference evidence="1 2" key="1">
    <citation type="submission" date="2016-02" db="EMBL/GenBank/DDBJ databases">
        <authorList>
            <person name="Wen L."/>
            <person name="He K."/>
            <person name="Yang H."/>
        </authorList>
    </citation>
    <scope>NUCLEOTIDE SEQUENCE [LARGE SCALE GENOMIC DNA]</scope>
    <source>
        <strain evidence="1 2">CD11_3</strain>
    </source>
</reference>